<protein>
    <submittedName>
        <fullName evidence="1">Uncharacterized protein</fullName>
    </submittedName>
</protein>
<keyword evidence="2" id="KW-1185">Reference proteome</keyword>
<dbReference type="AlphaFoldDB" id="A0A821JN01"/>
<name>A0A821JN01_9BILA</name>
<gene>
    <name evidence="1" type="ORF">OVN521_LOCUS49229</name>
</gene>
<dbReference type="Proteomes" id="UP000663866">
    <property type="component" value="Unassembled WGS sequence"/>
</dbReference>
<organism evidence="1 2">
    <name type="scientific">Rotaria magnacalcarata</name>
    <dbReference type="NCBI Taxonomy" id="392030"/>
    <lineage>
        <taxon>Eukaryota</taxon>
        <taxon>Metazoa</taxon>
        <taxon>Spiralia</taxon>
        <taxon>Gnathifera</taxon>
        <taxon>Rotifera</taxon>
        <taxon>Eurotatoria</taxon>
        <taxon>Bdelloidea</taxon>
        <taxon>Philodinida</taxon>
        <taxon>Philodinidae</taxon>
        <taxon>Rotaria</taxon>
    </lineage>
</organism>
<accession>A0A821JN01</accession>
<evidence type="ECO:0000313" key="1">
    <source>
        <dbReference type="EMBL" id="CAF4725171.1"/>
    </source>
</evidence>
<evidence type="ECO:0000313" key="2">
    <source>
        <dbReference type="Proteomes" id="UP000663866"/>
    </source>
</evidence>
<feature type="non-terminal residue" evidence="1">
    <location>
        <position position="1"/>
    </location>
</feature>
<reference evidence="1" key="1">
    <citation type="submission" date="2021-02" db="EMBL/GenBank/DDBJ databases">
        <authorList>
            <person name="Nowell W R."/>
        </authorList>
    </citation>
    <scope>NUCLEOTIDE SEQUENCE</scope>
</reference>
<sequence>DDSQTSTKEAKKVRIDTLNRVYDYCLNNVTCRRTQ</sequence>
<dbReference type="EMBL" id="CAJOBG010106837">
    <property type="protein sequence ID" value="CAF4725171.1"/>
    <property type="molecule type" value="Genomic_DNA"/>
</dbReference>
<proteinExistence type="predicted"/>
<comment type="caution">
    <text evidence="1">The sequence shown here is derived from an EMBL/GenBank/DDBJ whole genome shotgun (WGS) entry which is preliminary data.</text>
</comment>